<sequence>MSSLNIPLTLFFILFSCSQLSQVASQAKIEVCSDNYSDKNVDGCLIIVENCVVLWMNSIQVEWEINEKPYFETINPKTNKPVVKSDCSITEPNPTGQAVGSNLTLSFTTGLKNASSIDLDLTITSNKANRYWIVDKASIKIDSQEFNLKATELTAADTFSFSCSSAIVQSIKSSKDTSKDFAIVQIKRLQLQPFKAKNTKEHFTYSYDCATWFTLGTWMGLLALLLFISIVSFGVYMLSTIETMDRFENPKAKPLSIPVSE</sequence>
<feature type="signal peptide" evidence="7">
    <location>
        <begin position="1"/>
        <end position="25"/>
    </location>
</feature>
<dbReference type="GO" id="GO:0001671">
    <property type="term" value="F:ATPase activator activity"/>
    <property type="evidence" value="ECO:0007669"/>
    <property type="project" value="TreeGrafter"/>
</dbReference>
<evidence type="ECO:0000256" key="4">
    <source>
        <dbReference type="ARBA" id="ARBA00022989"/>
    </source>
</evidence>
<dbReference type="STRING" id="32264.T1KIB7"/>
<evidence type="ECO:0008006" key="12">
    <source>
        <dbReference type="Google" id="ProtNLM"/>
    </source>
</evidence>
<evidence type="ECO:0000256" key="2">
    <source>
        <dbReference type="ARBA" id="ARBA00009037"/>
    </source>
</evidence>
<dbReference type="eggNOG" id="KOG3868">
    <property type="taxonomic scope" value="Eukaryota"/>
</dbReference>
<dbReference type="Pfam" id="PF20520">
    <property type="entry name" value="Ac45-VOA1_TM"/>
    <property type="match status" value="1"/>
</dbReference>
<dbReference type="InterPro" id="IPR046756">
    <property type="entry name" value="VAS1/VOA1_TM"/>
</dbReference>
<evidence type="ECO:0000256" key="6">
    <source>
        <dbReference type="SAM" id="Phobius"/>
    </source>
</evidence>
<dbReference type="Gene3D" id="2.40.160.110">
    <property type="match status" value="1"/>
</dbReference>
<dbReference type="InterPro" id="IPR008388">
    <property type="entry name" value="Ac45_acc_su"/>
</dbReference>
<feature type="domain" description="V-type proton ATPase subunit S1/VOA1 transmembrane" evidence="9">
    <location>
        <begin position="211"/>
        <end position="249"/>
    </location>
</feature>
<feature type="chain" id="PRO_5004580757" description="Vacuolar ATP synthase subunit S1" evidence="7">
    <location>
        <begin position="26"/>
        <end position="261"/>
    </location>
</feature>
<evidence type="ECO:0000313" key="11">
    <source>
        <dbReference type="Proteomes" id="UP000015104"/>
    </source>
</evidence>
<dbReference type="PANTHER" id="PTHR12471">
    <property type="entry name" value="VACUOLAR ATP SYNTHASE SUBUNIT S1"/>
    <property type="match status" value="1"/>
</dbReference>
<keyword evidence="4 6" id="KW-1133">Transmembrane helix</keyword>
<comment type="subcellular location">
    <subcellularLocation>
        <location evidence="1">Membrane</location>
        <topology evidence="1">Single-pass membrane protein</topology>
    </subcellularLocation>
</comment>
<dbReference type="EMBL" id="CAEY01000112">
    <property type="status" value="NOT_ANNOTATED_CDS"/>
    <property type="molecule type" value="Genomic_DNA"/>
</dbReference>
<dbReference type="InterPro" id="IPR046755">
    <property type="entry name" value="VAS1_LD"/>
</dbReference>
<keyword evidence="3 6" id="KW-0812">Transmembrane</keyword>
<dbReference type="OrthoDB" id="9985059at2759"/>
<dbReference type="KEGG" id="tut:107364399"/>
<dbReference type="GO" id="GO:0030641">
    <property type="term" value="P:regulation of cellular pH"/>
    <property type="evidence" value="ECO:0007669"/>
    <property type="project" value="TreeGrafter"/>
</dbReference>
<dbReference type="HOGENOM" id="CLU_1066805_0_0_1"/>
<comment type="similarity">
    <text evidence="2">Belongs to the vacuolar ATPase subunit S1 family.</text>
</comment>
<evidence type="ECO:0000256" key="5">
    <source>
        <dbReference type="ARBA" id="ARBA00023136"/>
    </source>
</evidence>
<evidence type="ECO:0000259" key="8">
    <source>
        <dbReference type="Pfam" id="PF05827"/>
    </source>
</evidence>
<dbReference type="Proteomes" id="UP000015104">
    <property type="component" value="Unassembled WGS sequence"/>
</dbReference>
<feature type="domain" description="V-type proton ATPase subunit S1 luminal" evidence="8">
    <location>
        <begin position="49"/>
        <end position="194"/>
    </location>
</feature>
<name>T1KIB7_TETUR</name>
<reference evidence="11" key="1">
    <citation type="submission" date="2011-08" db="EMBL/GenBank/DDBJ databases">
        <authorList>
            <person name="Rombauts S."/>
        </authorList>
    </citation>
    <scope>NUCLEOTIDE SEQUENCE</scope>
    <source>
        <strain evidence="11">London</strain>
    </source>
</reference>
<dbReference type="Pfam" id="PF05827">
    <property type="entry name" value="VAS1_LD"/>
    <property type="match status" value="1"/>
</dbReference>
<keyword evidence="5 6" id="KW-0472">Membrane</keyword>
<reference evidence="10" key="2">
    <citation type="submission" date="2015-06" db="UniProtKB">
        <authorList>
            <consortium name="EnsemblMetazoa"/>
        </authorList>
    </citation>
    <scope>IDENTIFICATION</scope>
</reference>
<evidence type="ECO:0000259" key="9">
    <source>
        <dbReference type="Pfam" id="PF20520"/>
    </source>
</evidence>
<feature type="transmembrane region" description="Helical" evidence="6">
    <location>
        <begin position="212"/>
        <end position="238"/>
    </location>
</feature>
<dbReference type="EnsemblMetazoa" id="tetur12g00770.1">
    <property type="protein sequence ID" value="tetur12g00770.1"/>
    <property type="gene ID" value="tetur12g00770"/>
</dbReference>
<gene>
    <name evidence="10" type="primary">107364399</name>
</gene>
<dbReference type="OMA" id="RFENPKA"/>
<evidence type="ECO:0000256" key="7">
    <source>
        <dbReference type="SAM" id="SignalP"/>
    </source>
</evidence>
<organism evidence="10 11">
    <name type="scientific">Tetranychus urticae</name>
    <name type="common">Two-spotted spider mite</name>
    <dbReference type="NCBI Taxonomy" id="32264"/>
    <lineage>
        <taxon>Eukaryota</taxon>
        <taxon>Metazoa</taxon>
        <taxon>Ecdysozoa</taxon>
        <taxon>Arthropoda</taxon>
        <taxon>Chelicerata</taxon>
        <taxon>Arachnida</taxon>
        <taxon>Acari</taxon>
        <taxon>Acariformes</taxon>
        <taxon>Trombidiformes</taxon>
        <taxon>Prostigmata</taxon>
        <taxon>Eleutherengona</taxon>
        <taxon>Raphignathae</taxon>
        <taxon>Tetranychoidea</taxon>
        <taxon>Tetranychidae</taxon>
        <taxon>Tetranychus</taxon>
    </lineage>
</organism>
<dbReference type="PANTHER" id="PTHR12471:SF7">
    <property type="entry name" value="V-TYPE PROTON ATPASE SUBUNIT S1"/>
    <property type="match status" value="1"/>
</dbReference>
<keyword evidence="7" id="KW-0732">Signal</keyword>
<dbReference type="AlphaFoldDB" id="T1KIB7"/>
<keyword evidence="11" id="KW-1185">Reference proteome</keyword>
<dbReference type="GO" id="GO:0033176">
    <property type="term" value="C:proton-transporting V-type ATPase complex"/>
    <property type="evidence" value="ECO:0007669"/>
    <property type="project" value="TreeGrafter"/>
</dbReference>
<accession>T1KIB7</accession>
<evidence type="ECO:0000256" key="3">
    <source>
        <dbReference type="ARBA" id="ARBA00022692"/>
    </source>
</evidence>
<evidence type="ECO:0000256" key="1">
    <source>
        <dbReference type="ARBA" id="ARBA00004167"/>
    </source>
</evidence>
<proteinExistence type="inferred from homology"/>
<protein>
    <recommendedName>
        <fullName evidence="12">Vacuolar ATP synthase subunit S1</fullName>
    </recommendedName>
</protein>
<evidence type="ECO:0000313" key="10">
    <source>
        <dbReference type="EnsemblMetazoa" id="tetur12g00770.1"/>
    </source>
</evidence>